<dbReference type="PROSITE" id="PS00211">
    <property type="entry name" value="ABC_TRANSPORTER_1"/>
    <property type="match status" value="2"/>
</dbReference>
<dbReference type="KEGG" id="dwd:DSCW_41980"/>
<evidence type="ECO:0000256" key="4">
    <source>
        <dbReference type="ARBA" id="ARBA00022597"/>
    </source>
</evidence>
<evidence type="ECO:0000256" key="8">
    <source>
        <dbReference type="ARBA" id="ARBA00022967"/>
    </source>
</evidence>
<comment type="subcellular location">
    <subcellularLocation>
        <location evidence="1">Cell membrane</location>
        <topology evidence="1">Peripheral membrane protein</topology>
    </subcellularLocation>
</comment>
<evidence type="ECO:0000256" key="5">
    <source>
        <dbReference type="ARBA" id="ARBA00022737"/>
    </source>
</evidence>
<evidence type="ECO:0000256" key="1">
    <source>
        <dbReference type="ARBA" id="ARBA00004202"/>
    </source>
</evidence>
<proteinExistence type="predicted"/>
<dbReference type="InterPro" id="IPR003439">
    <property type="entry name" value="ABC_transporter-like_ATP-bd"/>
</dbReference>
<evidence type="ECO:0000256" key="6">
    <source>
        <dbReference type="ARBA" id="ARBA00022741"/>
    </source>
</evidence>
<dbReference type="Proteomes" id="UP000427769">
    <property type="component" value="Chromosome"/>
</dbReference>
<protein>
    <submittedName>
        <fullName evidence="11">Heme ABC transporter ATP-binding protein</fullName>
    </submittedName>
</protein>
<sequence length="517" mass="57828">MKSLETLEMMDISKSFHGVRANDAINLKISSGEILGLLGENGAGKTTLMNILYGLYQPDSGEIRINGRRVTIDSPRASLEHGIGMVHQHFMLVQNHTVIENIALGYTRAPGLFPQKKIRGHILSFSRKFNFDIDPDKKIWQLSAGEQQRVEIVKALVNGARLLILDEPTSVLTPQETRDFFEILERMRAEGQLIILISHKLDEIKNLCDRVTVLRKGQVVGHADTSGLDKRELARMMIGRDVVFSFSREKMPREEKVLEVSDVTVDGDKGYPVVKGVSFDVYRNEILGIAGVSGNGQRELVEAITGLRLATSGNIVVNGVDITNQSPRKIHNSGVSHVPEERIRFGIAPNLFLYENAILKQHHQKKFSRRAFLAYGRIKAHTKQLIKDFQVATPSINVQTKNLSGGNIQKLILGREIADRPDLLVASHPTYGLDVGATEYLRNQLLKRREEGGAVLLVSEDLDEIFELCDRIAVIFQGRFMGILESDDPRRTDIGLMMAGTKELEPKDEAHVARHCH</sequence>
<evidence type="ECO:0000256" key="3">
    <source>
        <dbReference type="ARBA" id="ARBA00022475"/>
    </source>
</evidence>
<dbReference type="SMART" id="SM00382">
    <property type="entry name" value="AAA"/>
    <property type="match status" value="1"/>
</dbReference>
<keyword evidence="9" id="KW-0472">Membrane</keyword>
<dbReference type="AlphaFoldDB" id="A0A5K7ZAP4"/>
<dbReference type="GO" id="GO:0005524">
    <property type="term" value="F:ATP binding"/>
    <property type="evidence" value="ECO:0007669"/>
    <property type="project" value="UniProtKB-KW"/>
</dbReference>
<dbReference type="InterPro" id="IPR003593">
    <property type="entry name" value="AAA+_ATPase"/>
</dbReference>
<evidence type="ECO:0000256" key="7">
    <source>
        <dbReference type="ARBA" id="ARBA00022840"/>
    </source>
</evidence>
<dbReference type="CDD" id="cd03215">
    <property type="entry name" value="ABC_Carb_Monos_II"/>
    <property type="match status" value="1"/>
</dbReference>
<evidence type="ECO:0000256" key="2">
    <source>
        <dbReference type="ARBA" id="ARBA00022448"/>
    </source>
</evidence>
<keyword evidence="4" id="KW-0762">Sugar transport</keyword>
<feature type="domain" description="ABC transporter" evidence="10">
    <location>
        <begin position="258"/>
        <end position="502"/>
    </location>
</feature>
<dbReference type="EMBL" id="AP021875">
    <property type="protein sequence ID" value="BBO76781.1"/>
    <property type="molecule type" value="Genomic_DNA"/>
</dbReference>
<keyword evidence="12" id="KW-1185">Reference proteome</keyword>
<gene>
    <name evidence="11" type="ORF">DSCW_41980</name>
</gene>
<keyword evidence="7 11" id="KW-0067">ATP-binding</keyword>
<dbReference type="PANTHER" id="PTHR43790">
    <property type="entry name" value="CARBOHYDRATE TRANSPORT ATP-BINDING PROTEIN MG119-RELATED"/>
    <property type="match status" value="1"/>
</dbReference>
<dbReference type="GO" id="GO:0016887">
    <property type="term" value="F:ATP hydrolysis activity"/>
    <property type="evidence" value="ECO:0007669"/>
    <property type="project" value="InterPro"/>
</dbReference>
<dbReference type="InterPro" id="IPR027417">
    <property type="entry name" value="P-loop_NTPase"/>
</dbReference>
<feature type="domain" description="ABC transporter" evidence="10">
    <location>
        <begin position="7"/>
        <end position="241"/>
    </location>
</feature>
<accession>A0A5K7ZAP4</accession>
<evidence type="ECO:0000259" key="10">
    <source>
        <dbReference type="PROSITE" id="PS50893"/>
    </source>
</evidence>
<evidence type="ECO:0000313" key="12">
    <source>
        <dbReference type="Proteomes" id="UP000427769"/>
    </source>
</evidence>
<keyword evidence="8" id="KW-1278">Translocase</keyword>
<organism evidence="11 12">
    <name type="scientific">Desulfosarcina widdelii</name>
    <dbReference type="NCBI Taxonomy" id="947919"/>
    <lineage>
        <taxon>Bacteria</taxon>
        <taxon>Pseudomonadati</taxon>
        <taxon>Thermodesulfobacteriota</taxon>
        <taxon>Desulfobacteria</taxon>
        <taxon>Desulfobacterales</taxon>
        <taxon>Desulfosarcinaceae</taxon>
        <taxon>Desulfosarcina</taxon>
    </lineage>
</organism>
<reference evidence="11 12" key="1">
    <citation type="submission" date="2019-11" db="EMBL/GenBank/DDBJ databases">
        <title>Comparative genomics of hydrocarbon-degrading Desulfosarcina strains.</title>
        <authorList>
            <person name="Watanabe M."/>
            <person name="Kojima H."/>
            <person name="Fukui M."/>
        </authorList>
    </citation>
    <scope>NUCLEOTIDE SEQUENCE [LARGE SCALE GENOMIC DNA]</scope>
    <source>
        <strain evidence="11 12">PP31</strain>
    </source>
</reference>
<keyword evidence="3" id="KW-1003">Cell membrane</keyword>
<dbReference type="InterPro" id="IPR050107">
    <property type="entry name" value="ABC_carbohydrate_import_ATPase"/>
</dbReference>
<dbReference type="CDD" id="cd03216">
    <property type="entry name" value="ABC_Carb_Monos_I"/>
    <property type="match status" value="1"/>
</dbReference>
<keyword evidence="6" id="KW-0547">Nucleotide-binding</keyword>
<dbReference type="GO" id="GO:0005886">
    <property type="term" value="C:plasma membrane"/>
    <property type="evidence" value="ECO:0007669"/>
    <property type="project" value="UniProtKB-SubCell"/>
</dbReference>
<dbReference type="InterPro" id="IPR017871">
    <property type="entry name" value="ABC_transporter-like_CS"/>
</dbReference>
<name>A0A5K7ZAP4_9BACT</name>
<evidence type="ECO:0000313" key="11">
    <source>
        <dbReference type="EMBL" id="BBO76781.1"/>
    </source>
</evidence>
<dbReference type="RefSeq" id="WP_155305587.1">
    <property type="nucleotide sequence ID" value="NZ_AP021875.1"/>
</dbReference>
<dbReference type="OrthoDB" id="9809450at2"/>
<keyword evidence="5" id="KW-0677">Repeat</keyword>
<dbReference type="PROSITE" id="PS50893">
    <property type="entry name" value="ABC_TRANSPORTER_2"/>
    <property type="match status" value="2"/>
</dbReference>
<dbReference type="FunFam" id="3.40.50.300:FF:000127">
    <property type="entry name" value="Ribose import ATP-binding protein RbsA"/>
    <property type="match status" value="1"/>
</dbReference>
<dbReference type="SUPFAM" id="SSF52540">
    <property type="entry name" value="P-loop containing nucleoside triphosphate hydrolases"/>
    <property type="match status" value="2"/>
</dbReference>
<dbReference type="PANTHER" id="PTHR43790:SF9">
    <property type="entry name" value="GALACTOFURANOSE TRANSPORTER ATP-BINDING PROTEIN YTFR"/>
    <property type="match status" value="1"/>
</dbReference>
<dbReference type="Gene3D" id="3.40.50.300">
    <property type="entry name" value="P-loop containing nucleotide triphosphate hydrolases"/>
    <property type="match status" value="2"/>
</dbReference>
<evidence type="ECO:0000256" key="9">
    <source>
        <dbReference type="ARBA" id="ARBA00023136"/>
    </source>
</evidence>
<keyword evidence="2" id="KW-0813">Transport</keyword>
<dbReference type="Pfam" id="PF00005">
    <property type="entry name" value="ABC_tran"/>
    <property type="match status" value="2"/>
</dbReference>